<sequence length="107" mass="11534">MALKPLAPRRSASANFLGQIARHEQTQPPSACTFDRPPSATARSSSATSSRSTSQRLRQLPGSDRAARADPTSLCLRSGKRRYRHRLAAAPALLRPPTATALRSGTR</sequence>
<evidence type="ECO:0000256" key="1">
    <source>
        <dbReference type="SAM" id="MobiDB-lite"/>
    </source>
</evidence>
<reference evidence="2 3" key="1">
    <citation type="journal article" date="2014" name="PLoS ONE">
        <title>Global Analysis of Gene Expression Profiles in Physic Nut (Jatropha curcas L.) Seedlings Exposed to Salt Stress.</title>
        <authorList>
            <person name="Zhang L."/>
            <person name="Zhang C."/>
            <person name="Wu P."/>
            <person name="Chen Y."/>
            <person name="Li M."/>
            <person name="Jiang H."/>
            <person name="Wu G."/>
        </authorList>
    </citation>
    <scope>NUCLEOTIDE SEQUENCE [LARGE SCALE GENOMIC DNA]</scope>
    <source>
        <strain evidence="3">cv. GZQX0401</strain>
        <tissue evidence="2">Young leaves</tissue>
    </source>
</reference>
<organism evidence="2 3">
    <name type="scientific">Jatropha curcas</name>
    <name type="common">Barbados nut</name>
    <dbReference type="NCBI Taxonomy" id="180498"/>
    <lineage>
        <taxon>Eukaryota</taxon>
        <taxon>Viridiplantae</taxon>
        <taxon>Streptophyta</taxon>
        <taxon>Embryophyta</taxon>
        <taxon>Tracheophyta</taxon>
        <taxon>Spermatophyta</taxon>
        <taxon>Magnoliopsida</taxon>
        <taxon>eudicotyledons</taxon>
        <taxon>Gunneridae</taxon>
        <taxon>Pentapetalae</taxon>
        <taxon>rosids</taxon>
        <taxon>fabids</taxon>
        <taxon>Malpighiales</taxon>
        <taxon>Euphorbiaceae</taxon>
        <taxon>Crotonoideae</taxon>
        <taxon>Jatropheae</taxon>
        <taxon>Jatropha</taxon>
    </lineage>
</organism>
<proteinExistence type="predicted"/>
<feature type="region of interest" description="Disordered" evidence="1">
    <location>
        <begin position="21"/>
        <end position="73"/>
    </location>
</feature>
<accession>A0A067KYZ5</accession>
<gene>
    <name evidence="2" type="ORF">JCGZ_15789</name>
</gene>
<evidence type="ECO:0000313" key="2">
    <source>
        <dbReference type="EMBL" id="KDP41382.1"/>
    </source>
</evidence>
<dbReference type="EMBL" id="KK914318">
    <property type="protein sequence ID" value="KDP41382.1"/>
    <property type="molecule type" value="Genomic_DNA"/>
</dbReference>
<protein>
    <submittedName>
        <fullName evidence="2">Uncharacterized protein</fullName>
    </submittedName>
</protein>
<name>A0A067KYZ5_JATCU</name>
<evidence type="ECO:0000313" key="3">
    <source>
        <dbReference type="Proteomes" id="UP000027138"/>
    </source>
</evidence>
<dbReference type="AlphaFoldDB" id="A0A067KYZ5"/>
<dbReference type="Proteomes" id="UP000027138">
    <property type="component" value="Unassembled WGS sequence"/>
</dbReference>
<keyword evidence="3" id="KW-1185">Reference proteome</keyword>
<feature type="compositionally biased region" description="Low complexity" evidence="1">
    <location>
        <begin position="36"/>
        <end position="54"/>
    </location>
</feature>